<feature type="transmembrane region" description="Helical" evidence="1">
    <location>
        <begin position="125"/>
        <end position="146"/>
    </location>
</feature>
<accession>A0ABY4D0K2</accession>
<protein>
    <recommendedName>
        <fullName evidence="4">RDD domain-containing protein</fullName>
    </recommendedName>
</protein>
<feature type="transmembrane region" description="Helical" evidence="1">
    <location>
        <begin position="158"/>
        <end position="180"/>
    </location>
</feature>
<gene>
    <name evidence="2" type="ORF">MTX78_05370</name>
</gene>
<feature type="transmembrane region" description="Helical" evidence="1">
    <location>
        <begin position="71"/>
        <end position="90"/>
    </location>
</feature>
<evidence type="ECO:0000313" key="3">
    <source>
        <dbReference type="Proteomes" id="UP000831113"/>
    </source>
</evidence>
<evidence type="ECO:0000313" key="2">
    <source>
        <dbReference type="EMBL" id="UOG76030.1"/>
    </source>
</evidence>
<feature type="transmembrane region" description="Helical" evidence="1">
    <location>
        <begin position="46"/>
        <end position="65"/>
    </location>
</feature>
<keyword evidence="3" id="KW-1185">Reference proteome</keyword>
<proteinExistence type="predicted"/>
<evidence type="ECO:0008006" key="4">
    <source>
        <dbReference type="Google" id="ProtNLM"/>
    </source>
</evidence>
<dbReference type="RefSeq" id="WP_243800585.1">
    <property type="nucleotide sequence ID" value="NZ_CP094669.1"/>
</dbReference>
<keyword evidence="1" id="KW-0812">Transmembrane</keyword>
<organism evidence="2 3">
    <name type="scientific">Hymenobacter tibetensis</name>
    <dbReference type="NCBI Taxonomy" id="497967"/>
    <lineage>
        <taxon>Bacteria</taxon>
        <taxon>Pseudomonadati</taxon>
        <taxon>Bacteroidota</taxon>
        <taxon>Cytophagia</taxon>
        <taxon>Cytophagales</taxon>
        <taxon>Hymenobacteraceae</taxon>
        <taxon>Hymenobacter</taxon>
    </lineage>
</organism>
<evidence type="ECO:0000256" key="1">
    <source>
        <dbReference type="SAM" id="Phobius"/>
    </source>
</evidence>
<name>A0ABY4D0K2_9BACT</name>
<keyword evidence="1" id="KW-0472">Membrane</keyword>
<reference evidence="2 3" key="1">
    <citation type="submission" date="2022-03" db="EMBL/GenBank/DDBJ databases">
        <title>Hymenobactersp. isolated from the air.</title>
        <authorList>
            <person name="Won M."/>
            <person name="Kwon S.-W."/>
        </authorList>
    </citation>
    <scope>NUCLEOTIDE SEQUENCE [LARGE SCALE GENOMIC DNA]</scope>
    <source>
        <strain evidence="2 3">KACC 21982</strain>
    </source>
</reference>
<dbReference type="Proteomes" id="UP000831113">
    <property type="component" value="Chromosome"/>
</dbReference>
<keyword evidence="1" id="KW-1133">Transmembrane helix</keyword>
<dbReference type="EMBL" id="CP094669">
    <property type="protein sequence ID" value="UOG76030.1"/>
    <property type="molecule type" value="Genomic_DNA"/>
</dbReference>
<sequence>MELDDFRRGWKQPTATEAPVGLDTATLAKMLARASKNPMAKMRRNVWIEIGTVVVCLAGCTGAATTSRDPYYLAMAAWLALICLLSGFYFRRKLTLLRGIGDASGGAVREYVGHQLHQLRSLMKLYYRATMWSVPMSFGITLLFLGGRITQQVAGQKLLFGLGVLGFVVGLLAALTYFGMSRFTKWWLQRLYGQHLDRLETVLHDLEK</sequence>